<keyword evidence="2" id="KW-1185">Reference proteome</keyword>
<name>A0ACA9N328_9GLOM</name>
<evidence type="ECO:0000313" key="1">
    <source>
        <dbReference type="EMBL" id="CAG8628897.1"/>
    </source>
</evidence>
<protein>
    <submittedName>
        <fullName evidence="1">32744_t:CDS:1</fullName>
    </submittedName>
</protein>
<feature type="non-terminal residue" evidence="1">
    <location>
        <position position="1"/>
    </location>
</feature>
<evidence type="ECO:0000313" key="2">
    <source>
        <dbReference type="Proteomes" id="UP000789920"/>
    </source>
</evidence>
<dbReference type="Proteomes" id="UP000789920">
    <property type="component" value="Unassembled WGS sequence"/>
</dbReference>
<comment type="caution">
    <text evidence="1">The sequence shown here is derived from an EMBL/GenBank/DDBJ whole genome shotgun (WGS) entry which is preliminary data.</text>
</comment>
<gene>
    <name evidence="1" type="ORF">RPERSI_LOCUS7022</name>
</gene>
<organism evidence="1 2">
    <name type="scientific">Racocetra persica</name>
    <dbReference type="NCBI Taxonomy" id="160502"/>
    <lineage>
        <taxon>Eukaryota</taxon>
        <taxon>Fungi</taxon>
        <taxon>Fungi incertae sedis</taxon>
        <taxon>Mucoromycota</taxon>
        <taxon>Glomeromycotina</taxon>
        <taxon>Glomeromycetes</taxon>
        <taxon>Diversisporales</taxon>
        <taxon>Gigasporaceae</taxon>
        <taxon>Racocetra</taxon>
    </lineage>
</organism>
<reference evidence="1" key="1">
    <citation type="submission" date="2021-06" db="EMBL/GenBank/DDBJ databases">
        <authorList>
            <person name="Kallberg Y."/>
            <person name="Tangrot J."/>
            <person name="Rosling A."/>
        </authorList>
    </citation>
    <scope>NUCLEOTIDE SEQUENCE</scope>
    <source>
        <strain evidence="1">MA461A</strain>
    </source>
</reference>
<dbReference type="EMBL" id="CAJVQC010011589">
    <property type="protein sequence ID" value="CAG8628897.1"/>
    <property type="molecule type" value="Genomic_DNA"/>
</dbReference>
<accession>A0ACA9N328</accession>
<sequence length="226" mass="25589">VVPRFLPAALKTVTDIQQERLNESKEKIKEDASSPLQKIKSVEHASNSPVHLSISERLAKHTPGPNSTKSNQSNSLDVKDDSTQGLPDEDPEKAAKFRENEAWSKALQKARAEKIKDDPKLLKKTIAKTQAEQQQKMTANIQARIDAKKNKKRKNLKVGFCNALTIELQTMDTQKNGKRHHYASDQEDTVFVHHFSIQSFLNGFLGRNLPKVHQKNRFKIPPPSNR</sequence>
<proteinExistence type="predicted"/>